<feature type="non-terminal residue" evidence="1">
    <location>
        <position position="102"/>
    </location>
</feature>
<protein>
    <submittedName>
        <fullName evidence="1">Kdo hydroxylase family protein</fullName>
    </submittedName>
</protein>
<dbReference type="InterPro" id="IPR021266">
    <property type="entry name" value="Kdo_hydroxlase"/>
</dbReference>
<dbReference type="Pfam" id="PF11004">
    <property type="entry name" value="Kdo_hydroxy"/>
    <property type="match status" value="1"/>
</dbReference>
<evidence type="ECO:0000313" key="2">
    <source>
        <dbReference type="Proteomes" id="UP001220456"/>
    </source>
</evidence>
<gene>
    <name evidence="1" type="ORF">P4U43_18005</name>
</gene>
<accession>A0ABT6D0X4</accession>
<evidence type="ECO:0000313" key="1">
    <source>
        <dbReference type="EMBL" id="MDF9279680.1"/>
    </source>
</evidence>
<dbReference type="EMBL" id="JAROKN010000145">
    <property type="protein sequence ID" value="MDF9279680.1"/>
    <property type="molecule type" value="Genomic_DNA"/>
</dbReference>
<dbReference type="RefSeq" id="WP_277359964.1">
    <property type="nucleotide sequence ID" value="NZ_JAROKN010000145.1"/>
</dbReference>
<proteinExistence type="predicted"/>
<reference evidence="1 2" key="1">
    <citation type="journal article" date="2023" name="Int. J. Syst. Evol. Microbiol.">
        <title>Arthrobacter vasquezii sp. nov., isolated from a soil sample from Union Glacier, Antarctica.</title>
        <authorList>
            <person name="Valenzuela-Ibaceta F."/>
            <person name="Carrasco V."/>
            <person name="Lagos-Moraga S."/>
            <person name="Dietz-Vargas C."/>
            <person name="Navarro C.A."/>
            <person name="Perez-Donoso J.M."/>
        </authorList>
    </citation>
    <scope>NUCLEOTIDE SEQUENCE [LARGE SCALE GENOMIC DNA]</scope>
    <source>
        <strain evidence="1 2">EH-1B-1</strain>
    </source>
</reference>
<sequence>MVERLLFAGLEEAKTQPRAVQTTLEHGGLIEFASMGFAVFPDERDLIDAAAVSPKSKNISLGPGGAVRGTVLDPAGQARMRGMMTRFSSYSESIVQALLPAY</sequence>
<dbReference type="Proteomes" id="UP001220456">
    <property type="component" value="Unassembled WGS sequence"/>
</dbReference>
<keyword evidence="2" id="KW-1185">Reference proteome</keyword>
<name>A0ABT6D0X4_9MICC</name>
<comment type="caution">
    <text evidence="1">The sequence shown here is derived from an EMBL/GenBank/DDBJ whole genome shotgun (WGS) entry which is preliminary data.</text>
</comment>
<organism evidence="1 2">
    <name type="scientific">Arthrobacter vasquezii</name>
    <dbReference type="NCBI Taxonomy" id="2977629"/>
    <lineage>
        <taxon>Bacteria</taxon>
        <taxon>Bacillati</taxon>
        <taxon>Actinomycetota</taxon>
        <taxon>Actinomycetes</taxon>
        <taxon>Micrococcales</taxon>
        <taxon>Micrococcaceae</taxon>
        <taxon>Arthrobacter</taxon>
    </lineage>
</organism>